<dbReference type="PANTHER" id="PTHR48090:SF1">
    <property type="entry name" value="PROPHAGE BACTOPRENOL GLUCOSYL TRANSFERASE HOMOLOG"/>
    <property type="match status" value="1"/>
</dbReference>
<evidence type="ECO:0000313" key="10">
    <source>
        <dbReference type="Proteomes" id="UP000269352"/>
    </source>
</evidence>
<keyword evidence="6 7" id="KW-0472">Membrane</keyword>
<name>A0A388TC95_TERA1</name>
<feature type="domain" description="Glycosyltransferase 2-like" evidence="8">
    <location>
        <begin position="6"/>
        <end position="174"/>
    </location>
</feature>
<dbReference type="AlphaFoldDB" id="A0A388TC95"/>
<evidence type="ECO:0000256" key="4">
    <source>
        <dbReference type="ARBA" id="ARBA00022692"/>
    </source>
</evidence>
<gene>
    <name evidence="9" type="ORF">NO1_1446</name>
</gene>
<dbReference type="GO" id="GO:0016757">
    <property type="term" value="F:glycosyltransferase activity"/>
    <property type="evidence" value="ECO:0007669"/>
    <property type="project" value="UniProtKB-KW"/>
</dbReference>
<dbReference type="Gene3D" id="3.90.550.10">
    <property type="entry name" value="Spore Coat Polysaccharide Biosynthesis Protein SpsA, Chain A"/>
    <property type="match status" value="1"/>
</dbReference>
<reference evidence="9 10" key="1">
    <citation type="journal article" date="2019" name="ISME J.">
        <title>Genome analyses of uncultured TG2/ZB3 bacteria in 'Margulisbacteria' specifically attached to ectosymbiotic spirochetes of protists in the termite gut.</title>
        <authorList>
            <person name="Utami Y.D."/>
            <person name="Kuwahara H."/>
            <person name="Igai K."/>
            <person name="Murakami T."/>
            <person name="Sugaya K."/>
            <person name="Morikawa T."/>
            <person name="Nagura Y."/>
            <person name="Yuki M."/>
            <person name="Deevong P."/>
            <person name="Inoue T."/>
            <person name="Kihara K."/>
            <person name="Lo N."/>
            <person name="Yamada A."/>
            <person name="Ohkuma M."/>
            <person name="Hongoh Y."/>
        </authorList>
    </citation>
    <scope>NUCLEOTIDE SEQUENCE [LARGE SCALE GENOMIC DNA]</scope>
    <source>
        <strain evidence="9">NkOx7-01</strain>
    </source>
</reference>
<evidence type="ECO:0000256" key="3">
    <source>
        <dbReference type="ARBA" id="ARBA00022679"/>
    </source>
</evidence>
<evidence type="ECO:0000313" key="9">
    <source>
        <dbReference type="EMBL" id="GBR74235.1"/>
    </source>
</evidence>
<keyword evidence="10" id="KW-1185">Reference proteome</keyword>
<evidence type="ECO:0000259" key="8">
    <source>
        <dbReference type="Pfam" id="PF00535"/>
    </source>
</evidence>
<evidence type="ECO:0000256" key="1">
    <source>
        <dbReference type="ARBA" id="ARBA00004141"/>
    </source>
</evidence>
<keyword evidence="4 7" id="KW-0812">Transmembrane</keyword>
<evidence type="ECO:0000256" key="5">
    <source>
        <dbReference type="ARBA" id="ARBA00022989"/>
    </source>
</evidence>
<feature type="transmembrane region" description="Helical" evidence="7">
    <location>
        <begin position="237"/>
        <end position="258"/>
    </location>
</feature>
<comment type="subcellular location">
    <subcellularLocation>
        <location evidence="1">Membrane</location>
        <topology evidence="1">Multi-pass membrane protein</topology>
    </subcellularLocation>
</comment>
<evidence type="ECO:0000256" key="2">
    <source>
        <dbReference type="ARBA" id="ARBA00022676"/>
    </source>
</evidence>
<dbReference type="GO" id="GO:0005886">
    <property type="term" value="C:plasma membrane"/>
    <property type="evidence" value="ECO:0007669"/>
    <property type="project" value="TreeGrafter"/>
</dbReference>
<dbReference type="PANTHER" id="PTHR48090">
    <property type="entry name" value="UNDECAPRENYL-PHOSPHATE 4-DEOXY-4-FORMAMIDO-L-ARABINOSE TRANSFERASE-RELATED"/>
    <property type="match status" value="1"/>
</dbReference>
<keyword evidence="3" id="KW-0808">Transferase</keyword>
<protein>
    <submittedName>
        <fullName evidence="9">Bacterial dolichol-phosphate mannose synthase-like protein</fullName>
    </submittedName>
</protein>
<sequence>MLTLAIVVPCYNEQEILPQTAQRLAKKVNDLQSAGLISAKSTIVFIDDGSKDKTWELIAKYHQENPQAFSGIKLSKNRGHQNALLCGLLTVKDLYDAALSIDADLQDDIDAIDGMIRQYSSGCEIVYGVRSNRASDSLFKKATAHFFYKLMSILGVQTIYNHADFRLMGRRALNALAEYGEVNLFLRGIIPLLGYKTGVEYYARAKRTAGQSKYPLHKMLNFALEGITSLSVKPIRFITLLGLLLLLVSITMIIWSIYRHFNGHTIAGWASLAVSLWAIGGLIIFSIGIVGEYIGKIYLETKHRPRYAIEEFLHKN</sequence>
<comment type="caution">
    <text evidence="9">The sequence shown here is derived from an EMBL/GenBank/DDBJ whole genome shotgun (WGS) entry which is preliminary data.</text>
</comment>
<keyword evidence="5 7" id="KW-1133">Transmembrane helix</keyword>
<organism evidence="9 10">
    <name type="scientific">Termititenax aidoneus</name>
    <dbReference type="NCBI Taxonomy" id="2218524"/>
    <lineage>
        <taxon>Bacteria</taxon>
        <taxon>Bacillati</taxon>
        <taxon>Candidatus Margulisiibacteriota</taxon>
        <taxon>Candidatus Termititenacia</taxon>
        <taxon>Candidatus Termititenacales</taxon>
        <taxon>Candidatus Termititenacaceae</taxon>
        <taxon>Candidatus Termititenax</taxon>
    </lineage>
</organism>
<evidence type="ECO:0000256" key="7">
    <source>
        <dbReference type="SAM" id="Phobius"/>
    </source>
</evidence>
<dbReference type="EMBL" id="BGZN01000035">
    <property type="protein sequence ID" value="GBR74235.1"/>
    <property type="molecule type" value="Genomic_DNA"/>
</dbReference>
<accession>A0A388TC95</accession>
<evidence type="ECO:0000256" key="6">
    <source>
        <dbReference type="ARBA" id="ARBA00023136"/>
    </source>
</evidence>
<dbReference type="Pfam" id="PF00535">
    <property type="entry name" value="Glycos_transf_2"/>
    <property type="match status" value="1"/>
</dbReference>
<dbReference type="InterPro" id="IPR050256">
    <property type="entry name" value="Glycosyltransferase_2"/>
</dbReference>
<dbReference type="InterPro" id="IPR029044">
    <property type="entry name" value="Nucleotide-diphossugar_trans"/>
</dbReference>
<dbReference type="SUPFAM" id="SSF53448">
    <property type="entry name" value="Nucleotide-diphospho-sugar transferases"/>
    <property type="match status" value="1"/>
</dbReference>
<dbReference type="Proteomes" id="UP000269352">
    <property type="component" value="Unassembled WGS sequence"/>
</dbReference>
<dbReference type="CDD" id="cd04187">
    <property type="entry name" value="DPM1_like_bac"/>
    <property type="match status" value="1"/>
</dbReference>
<proteinExistence type="predicted"/>
<keyword evidence="2" id="KW-0328">Glycosyltransferase</keyword>
<feature type="transmembrane region" description="Helical" evidence="7">
    <location>
        <begin position="270"/>
        <end position="294"/>
    </location>
</feature>
<dbReference type="InterPro" id="IPR001173">
    <property type="entry name" value="Glyco_trans_2-like"/>
</dbReference>